<proteinExistence type="predicted"/>
<feature type="non-terminal residue" evidence="1">
    <location>
        <position position="1"/>
    </location>
</feature>
<evidence type="ECO:0008006" key="2">
    <source>
        <dbReference type="Google" id="ProtNLM"/>
    </source>
</evidence>
<organism evidence="1">
    <name type="scientific">marine sediment metagenome</name>
    <dbReference type="NCBI Taxonomy" id="412755"/>
    <lineage>
        <taxon>unclassified sequences</taxon>
        <taxon>metagenomes</taxon>
        <taxon>ecological metagenomes</taxon>
    </lineage>
</organism>
<reference evidence="1" key="1">
    <citation type="journal article" date="2014" name="Front. Microbiol.">
        <title>High frequency of phylogenetically diverse reductive dehalogenase-homologous genes in deep subseafloor sedimentary metagenomes.</title>
        <authorList>
            <person name="Kawai M."/>
            <person name="Futagami T."/>
            <person name="Toyoda A."/>
            <person name="Takaki Y."/>
            <person name="Nishi S."/>
            <person name="Hori S."/>
            <person name="Arai W."/>
            <person name="Tsubouchi T."/>
            <person name="Morono Y."/>
            <person name="Uchiyama I."/>
            <person name="Ito T."/>
            <person name="Fujiyama A."/>
            <person name="Inagaki F."/>
            <person name="Takami H."/>
        </authorList>
    </citation>
    <scope>NUCLEOTIDE SEQUENCE</scope>
    <source>
        <strain evidence="1">Expedition CK06-06</strain>
    </source>
</reference>
<protein>
    <recommendedName>
        <fullName evidence="2">NAD(P)-binding domain-containing protein</fullName>
    </recommendedName>
</protein>
<accession>X0Z463</accession>
<dbReference type="EMBL" id="BART01009153">
    <property type="protein sequence ID" value="GAG63799.1"/>
    <property type="molecule type" value="Genomic_DNA"/>
</dbReference>
<evidence type="ECO:0000313" key="1">
    <source>
        <dbReference type="EMBL" id="GAG63799.1"/>
    </source>
</evidence>
<dbReference type="SUPFAM" id="SSF51735">
    <property type="entry name" value="NAD(P)-binding Rossmann-fold domains"/>
    <property type="match status" value="1"/>
</dbReference>
<dbReference type="AlphaFoldDB" id="X0Z463"/>
<dbReference type="Gene3D" id="3.90.25.10">
    <property type="entry name" value="UDP-galactose 4-epimerase, domain 1"/>
    <property type="match status" value="1"/>
</dbReference>
<name>X0Z463_9ZZZZ</name>
<sequence>QLWGYLLMLVSSSKIKYIEELENEPRRRRPDINRIMYETGWSPTILLREGLKMIIPYYKEMLLKKKE</sequence>
<comment type="caution">
    <text evidence="1">The sequence shown here is derived from an EMBL/GenBank/DDBJ whole genome shotgun (WGS) entry which is preliminary data.</text>
</comment>
<gene>
    <name evidence="1" type="ORF">S01H4_20373</name>
</gene>
<dbReference type="InterPro" id="IPR036291">
    <property type="entry name" value="NAD(P)-bd_dom_sf"/>
</dbReference>